<protein>
    <submittedName>
        <fullName evidence="1">Uncharacterized protein</fullName>
    </submittedName>
</protein>
<evidence type="ECO:0000313" key="2">
    <source>
        <dbReference type="Proteomes" id="UP000823388"/>
    </source>
</evidence>
<comment type="caution">
    <text evidence="1">The sequence shown here is derived from an EMBL/GenBank/DDBJ whole genome shotgun (WGS) entry which is preliminary data.</text>
</comment>
<keyword evidence="2" id="KW-1185">Reference proteome</keyword>
<dbReference type="CDD" id="cd04481">
    <property type="entry name" value="RPA1_DBD_B_like"/>
    <property type="match status" value="1"/>
</dbReference>
<dbReference type="EMBL" id="CM029053">
    <property type="protein sequence ID" value="KAG2545385.1"/>
    <property type="molecule type" value="Genomic_DNA"/>
</dbReference>
<name>A0A8T0N8V9_PANVG</name>
<dbReference type="InterPro" id="IPR012340">
    <property type="entry name" value="NA-bd_OB-fold"/>
</dbReference>
<evidence type="ECO:0000313" key="1">
    <source>
        <dbReference type="EMBL" id="KAG2545385.1"/>
    </source>
</evidence>
<dbReference type="AlphaFoldDB" id="A0A8T0N8V9"/>
<dbReference type="Proteomes" id="UP000823388">
    <property type="component" value="Chromosome 9K"/>
</dbReference>
<gene>
    <name evidence="1" type="ORF">PVAP13_9KG305664</name>
</gene>
<accession>A0A8T0N8V9</accession>
<reference evidence="1" key="1">
    <citation type="submission" date="2020-05" db="EMBL/GenBank/DDBJ databases">
        <title>WGS assembly of Panicum virgatum.</title>
        <authorList>
            <person name="Lovell J.T."/>
            <person name="Jenkins J."/>
            <person name="Shu S."/>
            <person name="Juenger T.E."/>
            <person name="Schmutz J."/>
        </authorList>
    </citation>
    <scope>NUCLEOTIDE SEQUENCE</scope>
    <source>
        <strain evidence="1">AP13</strain>
    </source>
</reference>
<dbReference type="Gene3D" id="2.40.50.140">
    <property type="entry name" value="Nucleic acid-binding proteins"/>
    <property type="match status" value="1"/>
</dbReference>
<proteinExistence type="predicted"/>
<dbReference type="PANTHER" id="PTHR47165:SF4">
    <property type="entry name" value="OS03G0429900 PROTEIN"/>
    <property type="match status" value="1"/>
</dbReference>
<organism evidence="1 2">
    <name type="scientific">Panicum virgatum</name>
    <name type="common">Blackwell switchgrass</name>
    <dbReference type="NCBI Taxonomy" id="38727"/>
    <lineage>
        <taxon>Eukaryota</taxon>
        <taxon>Viridiplantae</taxon>
        <taxon>Streptophyta</taxon>
        <taxon>Embryophyta</taxon>
        <taxon>Tracheophyta</taxon>
        <taxon>Spermatophyta</taxon>
        <taxon>Magnoliopsida</taxon>
        <taxon>Liliopsida</taxon>
        <taxon>Poales</taxon>
        <taxon>Poaceae</taxon>
        <taxon>PACMAD clade</taxon>
        <taxon>Panicoideae</taxon>
        <taxon>Panicodae</taxon>
        <taxon>Paniceae</taxon>
        <taxon>Panicinae</taxon>
        <taxon>Panicum</taxon>
        <taxon>Panicum sect. Hiantes</taxon>
    </lineage>
</organism>
<dbReference type="PANTHER" id="PTHR47165">
    <property type="entry name" value="OS03G0429900 PROTEIN"/>
    <property type="match status" value="1"/>
</dbReference>
<sequence length="155" mass="17463">MMRRIIKLQGLRGNTIDLSLSGMQALEFDGDAVLKIGEKNHIIAIFVGTLMKQYKDGTQILSGTTACRWYINENDIPAIKAFQRSLSVDATAVEKIDLPNEDQTHVAFEEKNLLQLNDIDPFTQKVYIDNFIAMYCLHILYHIQASKMDSAKGLA</sequence>